<keyword evidence="3" id="KW-1185">Reference proteome</keyword>
<proteinExistence type="predicted"/>
<dbReference type="EMBL" id="CAJNJA010071420">
    <property type="protein sequence ID" value="CAE7903825.1"/>
    <property type="molecule type" value="Genomic_DNA"/>
</dbReference>
<feature type="region of interest" description="Disordered" evidence="1">
    <location>
        <begin position="208"/>
        <end position="239"/>
    </location>
</feature>
<feature type="compositionally biased region" description="Low complexity" evidence="1">
    <location>
        <begin position="208"/>
        <end position="225"/>
    </location>
</feature>
<gene>
    <name evidence="2" type="ORF">SNEC2469_LOCUS30530</name>
</gene>
<dbReference type="OrthoDB" id="413829at2759"/>
<reference evidence="2" key="1">
    <citation type="submission" date="2021-02" db="EMBL/GenBank/DDBJ databases">
        <authorList>
            <person name="Dougan E. K."/>
            <person name="Rhodes N."/>
            <person name="Thang M."/>
            <person name="Chan C."/>
        </authorList>
    </citation>
    <scope>NUCLEOTIDE SEQUENCE</scope>
</reference>
<organism evidence="2 3">
    <name type="scientific">Symbiodinium necroappetens</name>
    <dbReference type="NCBI Taxonomy" id="1628268"/>
    <lineage>
        <taxon>Eukaryota</taxon>
        <taxon>Sar</taxon>
        <taxon>Alveolata</taxon>
        <taxon>Dinophyceae</taxon>
        <taxon>Suessiales</taxon>
        <taxon>Symbiodiniaceae</taxon>
        <taxon>Symbiodinium</taxon>
    </lineage>
</organism>
<dbReference type="AlphaFoldDB" id="A0A813BGE5"/>
<name>A0A813BGE5_9DINO</name>
<protein>
    <submittedName>
        <fullName evidence="2">Uncharacterized protein</fullName>
    </submittedName>
</protein>
<sequence>MEVQQRLEAVPVLHETWRVWHLQQGRGHAARLHWRRAYLQVQVEATQRSLKLQKLAWKCWRESAAITRAPLSKFRRRRAACFCAAVLRAWRGQSRHETLADEAGEDVEASDCLEVSASTAEATEANITLRDFHPETGCEISAFEISTSLSEIRVVSPTASDSKHSDKAREPADPAALELEVLETGLPPVPPWPKQPVEASTPLRSILRSVPSPSRSRSASLASDSQQGTPEADSSNSVRIGNLGAVPQWPCAAMQQAAKSQRRASQTGILRRCALVLAMKHWQAFRRGCCQLRLALRAWRTELQYGRDARP</sequence>
<comment type="caution">
    <text evidence="2">The sequence shown here is derived from an EMBL/GenBank/DDBJ whole genome shotgun (WGS) entry which is preliminary data.</text>
</comment>
<evidence type="ECO:0000256" key="1">
    <source>
        <dbReference type="SAM" id="MobiDB-lite"/>
    </source>
</evidence>
<dbReference type="Proteomes" id="UP000601435">
    <property type="component" value="Unassembled WGS sequence"/>
</dbReference>
<accession>A0A813BGE5</accession>
<feature type="non-terminal residue" evidence="2">
    <location>
        <position position="311"/>
    </location>
</feature>
<evidence type="ECO:0000313" key="2">
    <source>
        <dbReference type="EMBL" id="CAE7903825.1"/>
    </source>
</evidence>
<feature type="compositionally biased region" description="Polar residues" evidence="1">
    <location>
        <begin position="226"/>
        <end position="239"/>
    </location>
</feature>
<evidence type="ECO:0000313" key="3">
    <source>
        <dbReference type="Proteomes" id="UP000601435"/>
    </source>
</evidence>